<dbReference type="Proteomes" id="UP001314796">
    <property type="component" value="Unassembled WGS sequence"/>
</dbReference>
<dbReference type="InterPro" id="IPR039552">
    <property type="entry name" value="IS66_C"/>
</dbReference>
<comment type="caution">
    <text evidence="3">The sequence shown here is derived from an EMBL/GenBank/DDBJ whole genome shotgun (WGS) entry which is preliminary data.</text>
</comment>
<evidence type="ECO:0000259" key="2">
    <source>
        <dbReference type="Pfam" id="PF13817"/>
    </source>
</evidence>
<gene>
    <name evidence="3" type="ORF">JOC73_002311</name>
</gene>
<evidence type="ECO:0000313" key="4">
    <source>
        <dbReference type="Proteomes" id="UP001314796"/>
    </source>
</evidence>
<evidence type="ECO:0000259" key="1">
    <source>
        <dbReference type="Pfam" id="PF03050"/>
    </source>
</evidence>
<dbReference type="EMBL" id="JAFBEE010000017">
    <property type="protein sequence ID" value="MBM7615737.1"/>
    <property type="molecule type" value="Genomic_DNA"/>
</dbReference>
<proteinExistence type="predicted"/>
<keyword evidence="4" id="KW-1185">Reference proteome</keyword>
<dbReference type="InterPro" id="IPR004291">
    <property type="entry name" value="Transposase_IS66_central"/>
</dbReference>
<reference evidence="3 4" key="1">
    <citation type="submission" date="2021-01" db="EMBL/GenBank/DDBJ databases">
        <title>Genomic Encyclopedia of Type Strains, Phase IV (KMG-IV): sequencing the most valuable type-strain genomes for metagenomic binning, comparative biology and taxonomic classification.</title>
        <authorList>
            <person name="Goeker M."/>
        </authorList>
    </citation>
    <scope>NUCLEOTIDE SEQUENCE [LARGE SCALE GENOMIC DNA]</scope>
    <source>
        <strain evidence="3 4">DSM 25890</strain>
    </source>
</reference>
<dbReference type="Pfam" id="PF03050">
    <property type="entry name" value="DDE_Tnp_IS66"/>
    <property type="match status" value="1"/>
</dbReference>
<feature type="domain" description="Transposase IS66 C-terminal" evidence="2">
    <location>
        <begin position="33"/>
        <end position="73"/>
    </location>
</feature>
<name>A0ABS2NSI9_9FIRM</name>
<organism evidence="3 4">
    <name type="scientific">Alkaliphilus hydrothermalis</name>
    <dbReference type="NCBI Taxonomy" id="1482730"/>
    <lineage>
        <taxon>Bacteria</taxon>
        <taxon>Bacillati</taxon>
        <taxon>Bacillota</taxon>
        <taxon>Clostridia</taxon>
        <taxon>Peptostreptococcales</taxon>
        <taxon>Natronincolaceae</taxon>
        <taxon>Alkaliphilus</taxon>
    </lineage>
</organism>
<feature type="domain" description="Transposase IS66 central" evidence="1">
    <location>
        <begin position="2"/>
        <end position="26"/>
    </location>
</feature>
<evidence type="ECO:0008006" key="5">
    <source>
        <dbReference type="Google" id="ProtNLM"/>
    </source>
</evidence>
<accession>A0ABS2NSI9</accession>
<protein>
    <recommendedName>
        <fullName evidence="5">IS66 C-terminal element</fullName>
    </recommendedName>
</protein>
<dbReference type="Pfam" id="PF13817">
    <property type="entry name" value="DDE_Tnp_IS66_C"/>
    <property type="match status" value="1"/>
</dbReference>
<sequence length="92" mass="10420">MAERGIKPFVLGRKNFLFAKSPKGATASGIAFSIIETGKANGLKPFYYLNYLFEKLPNINLEDYDTLDACLPWSESLPEEIRRKTESTEENN</sequence>
<evidence type="ECO:0000313" key="3">
    <source>
        <dbReference type="EMBL" id="MBM7615737.1"/>
    </source>
</evidence>